<dbReference type="RefSeq" id="WP_166697829.1">
    <property type="nucleotide sequence ID" value="NZ_JAAQTL010000001.1"/>
</dbReference>
<evidence type="ECO:0008006" key="4">
    <source>
        <dbReference type="Google" id="ProtNLM"/>
    </source>
</evidence>
<feature type="chain" id="PRO_5031530913" description="Outer membrane beta-barrel porin/alpha-amylase" evidence="1">
    <location>
        <begin position="22"/>
        <end position="223"/>
    </location>
</feature>
<comment type="caution">
    <text evidence="2">The sequence shown here is derived from an EMBL/GenBank/DDBJ whole genome shotgun (WGS) entry which is preliminary data.</text>
</comment>
<feature type="signal peptide" evidence="1">
    <location>
        <begin position="1"/>
        <end position="21"/>
    </location>
</feature>
<dbReference type="AlphaFoldDB" id="A0A7X5QRM9"/>
<sequence length="223" mass="23967">MLFHRALIPILVGMLSLYASQARGGASLFVDDAGLTPAGRCQVESWVRLYRPAYELDAVPACTVHGIEWSLGVTRSGNPSQGTSLGPGIKRVFRDFDTHDWGVAMSLGANWDSRGRGLDGWNANVPASFALDAGRRVILNTNLGWTKTPGRRGTVTGGAGLEVALGERWIVLAEAYRANRFAGQVGIRRNLGENVSFDMLAGTGRGTGRPSWITFGLNILLPD</sequence>
<dbReference type="Proteomes" id="UP000518878">
    <property type="component" value="Unassembled WGS sequence"/>
</dbReference>
<protein>
    <recommendedName>
        <fullName evidence="4">Outer membrane beta-barrel porin/alpha-amylase</fullName>
    </recommendedName>
</protein>
<reference evidence="2 3" key="1">
    <citation type="journal article" date="2006" name="Int. J. Syst. Evol. Microbiol.">
        <title>Dyella yeojuensis sp. nov., isolated from greenhouse soil in Korea.</title>
        <authorList>
            <person name="Kim B.Y."/>
            <person name="Weon H.Y."/>
            <person name="Lee K.H."/>
            <person name="Seok S.J."/>
            <person name="Kwon S.W."/>
            <person name="Go S.J."/>
            <person name="Stackebrandt E."/>
        </authorList>
    </citation>
    <scope>NUCLEOTIDE SEQUENCE [LARGE SCALE GENOMIC DNA]</scope>
    <source>
        <strain evidence="2 3">DSM 17673</strain>
    </source>
</reference>
<gene>
    <name evidence="2" type="ORF">HBF32_01285</name>
</gene>
<evidence type="ECO:0000313" key="3">
    <source>
        <dbReference type="Proteomes" id="UP000518878"/>
    </source>
</evidence>
<evidence type="ECO:0000313" key="2">
    <source>
        <dbReference type="EMBL" id="NID14099.1"/>
    </source>
</evidence>
<organism evidence="2 3">
    <name type="scientific">Luteibacter yeojuensis</name>
    <dbReference type="NCBI Taxonomy" id="345309"/>
    <lineage>
        <taxon>Bacteria</taxon>
        <taxon>Pseudomonadati</taxon>
        <taxon>Pseudomonadota</taxon>
        <taxon>Gammaproteobacteria</taxon>
        <taxon>Lysobacterales</taxon>
        <taxon>Rhodanobacteraceae</taxon>
        <taxon>Luteibacter</taxon>
    </lineage>
</organism>
<evidence type="ECO:0000256" key="1">
    <source>
        <dbReference type="SAM" id="SignalP"/>
    </source>
</evidence>
<keyword evidence="3" id="KW-1185">Reference proteome</keyword>
<dbReference type="EMBL" id="JAAQTL010000001">
    <property type="protein sequence ID" value="NID14099.1"/>
    <property type="molecule type" value="Genomic_DNA"/>
</dbReference>
<proteinExistence type="predicted"/>
<accession>A0A7X5QRM9</accession>
<name>A0A7X5QRM9_9GAMM</name>
<keyword evidence="1" id="KW-0732">Signal</keyword>